<evidence type="ECO:0000256" key="1">
    <source>
        <dbReference type="ARBA" id="ARBA00022737"/>
    </source>
</evidence>
<dbReference type="PANTHER" id="PTHR22870">
    <property type="entry name" value="REGULATOR OF CHROMOSOME CONDENSATION"/>
    <property type="match status" value="1"/>
</dbReference>
<dbReference type="OrthoDB" id="9796385at2"/>
<evidence type="ECO:0000313" key="2">
    <source>
        <dbReference type="EMBL" id="TSD58439.1"/>
    </source>
</evidence>
<dbReference type="EMBL" id="VLNT01000014">
    <property type="protein sequence ID" value="TSD58439.1"/>
    <property type="molecule type" value="Genomic_DNA"/>
</dbReference>
<keyword evidence="1" id="KW-0677">Repeat</keyword>
<dbReference type="InterPro" id="IPR051210">
    <property type="entry name" value="Ub_ligase/GEF_domain"/>
</dbReference>
<gene>
    <name evidence="2" type="ORF">FNM00_14675</name>
</gene>
<sequence>MVSRMNESRALRAGARAGVVLVALLCALAGAMTSTGAWFTARAVDSGHRVGTAVLQPVLAQTSVGADLGVTLNWPAGPTAGETPRFLVSREIEGEPWTRVPIYHGTGTTVTDRGSDPADLADGEGGGFSKVAAGNNHSCAIAHDKAYCWGRNESGQLGDGTTTGSQRPVPVVRTVMFGRVTDISVGFAHTCAIADGAAYCWGNNNDGRLGNGSWNWVPSQVPVRVEIPGEVTEISAGYRATCAIADGEGYCWGSAVSGQLGNGQIGKDPWGSEQHSTTPQRVKGGLVPAGARFTSISTGTAHSCGVADFRVYCWGSGVDGQLGAPGVSGSAVPVTVFSLLGPVTEIATGRRSTCAISTLSIYCWGTGGPVPGTASSWPTSVSSTLFQRGASSLEMGRVDEGPVSNDHACVIASRSVVCWGDNVNGVLGRGTPGRRSTTPEPVDAELGIPWSVATGGKHTCVMKESEVRCWGSADCGGLGDGTGQSSSTPVSIAPIRDWTCPSGALLQAVVAPATQPTCSFAPDTRLVYRVDQTVGRWTAPTGITGVKVVAPS</sequence>
<evidence type="ECO:0008006" key="4">
    <source>
        <dbReference type="Google" id="ProtNLM"/>
    </source>
</evidence>
<proteinExistence type="predicted"/>
<evidence type="ECO:0000313" key="3">
    <source>
        <dbReference type="Proteomes" id="UP000316988"/>
    </source>
</evidence>
<comment type="caution">
    <text evidence="2">The sequence shown here is derived from an EMBL/GenBank/DDBJ whole genome shotgun (WGS) entry which is preliminary data.</text>
</comment>
<dbReference type="Pfam" id="PF00415">
    <property type="entry name" value="RCC1"/>
    <property type="match status" value="4"/>
</dbReference>
<dbReference type="PRINTS" id="PR00633">
    <property type="entry name" value="RCCNDNSATION"/>
</dbReference>
<dbReference type="InterPro" id="IPR000408">
    <property type="entry name" value="Reg_chr_condens"/>
</dbReference>
<dbReference type="PANTHER" id="PTHR22870:SF360">
    <property type="entry name" value="ULTRAVIOLET-B RECEPTOR UVR8"/>
    <property type="match status" value="1"/>
</dbReference>
<dbReference type="PROSITE" id="PS50012">
    <property type="entry name" value="RCC1_3"/>
    <property type="match status" value="5"/>
</dbReference>
<dbReference type="Gene3D" id="2.130.10.30">
    <property type="entry name" value="Regulator of chromosome condensation 1/beta-lactamase-inhibitor protein II"/>
    <property type="match status" value="2"/>
</dbReference>
<reference evidence="2 3" key="1">
    <citation type="submission" date="2019-07" db="EMBL/GenBank/DDBJ databases">
        <authorList>
            <person name="Zhao L.H."/>
        </authorList>
    </citation>
    <scope>NUCLEOTIDE SEQUENCE [LARGE SCALE GENOMIC DNA]</scope>
    <source>
        <strain evidence="2 3">Co35</strain>
    </source>
</reference>
<dbReference type="InterPro" id="IPR009091">
    <property type="entry name" value="RCC1/BLIP-II"/>
</dbReference>
<protein>
    <recommendedName>
        <fullName evidence="4">Chromosome condensation regulator RCC1</fullName>
    </recommendedName>
</protein>
<keyword evidence="3" id="KW-1185">Reference proteome</keyword>
<accession>A0A554RWH0</accession>
<dbReference type="SUPFAM" id="SSF50985">
    <property type="entry name" value="RCC1/BLIP-II"/>
    <property type="match status" value="1"/>
</dbReference>
<organism evidence="2 3">
    <name type="scientific">Aeromicrobium piscarium</name>
    <dbReference type="NCBI Taxonomy" id="2590901"/>
    <lineage>
        <taxon>Bacteria</taxon>
        <taxon>Bacillati</taxon>
        <taxon>Actinomycetota</taxon>
        <taxon>Actinomycetes</taxon>
        <taxon>Propionibacteriales</taxon>
        <taxon>Nocardioidaceae</taxon>
        <taxon>Aeromicrobium</taxon>
    </lineage>
</organism>
<name>A0A554RWH0_9ACTN</name>
<dbReference type="Proteomes" id="UP000316988">
    <property type="component" value="Unassembled WGS sequence"/>
</dbReference>
<dbReference type="AlphaFoldDB" id="A0A554RWH0"/>